<gene>
    <name evidence="2" type="ORF">LMG32879_002170</name>
</gene>
<evidence type="ECO:0000313" key="3">
    <source>
        <dbReference type="Proteomes" id="UP001176960"/>
    </source>
</evidence>
<dbReference type="InterPro" id="IPR036237">
    <property type="entry name" value="Xyl_isomerase-like_sf"/>
</dbReference>
<dbReference type="PANTHER" id="PTHR12110">
    <property type="entry name" value="HYDROXYPYRUVATE ISOMERASE"/>
    <property type="match status" value="1"/>
</dbReference>
<name>A0AA35UX89_9PROT</name>
<reference evidence="2" key="1">
    <citation type="submission" date="2023-03" db="EMBL/GenBank/DDBJ databases">
        <authorList>
            <person name="Cleenwerck I."/>
        </authorList>
    </citation>
    <scope>NUCLEOTIDE SEQUENCE</scope>
    <source>
        <strain evidence="2">LMG 32879</strain>
    </source>
</reference>
<feature type="domain" description="Xylose isomerase-like TIM barrel" evidence="1">
    <location>
        <begin position="65"/>
        <end position="308"/>
    </location>
</feature>
<dbReference type="Gene3D" id="3.20.20.150">
    <property type="entry name" value="Divalent-metal-dependent TIM barrel enzymes"/>
    <property type="match status" value="1"/>
</dbReference>
<dbReference type="SUPFAM" id="SSF51658">
    <property type="entry name" value="Xylose isomerase-like"/>
    <property type="match status" value="1"/>
</dbReference>
<dbReference type="EMBL" id="CATKSH010000013">
    <property type="protein sequence ID" value="CAI9121323.1"/>
    <property type="molecule type" value="Genomic_DNA"/>
</dbReference>
<dbReference type="Proteomes" id="UP001176960">
    <property type="component" value="Unassembled WGS sequence"/>
</dbReference>
<protein>
    <submittedName>
        <fullName evidence="2">TIM barrel protein</fullName>
    </submittedName>
</protein>
<dbReference type="PANTHER" id="PTHR12110:SF41">
    <property type="entry name" value="INOSOSE DEHYDRATASE"/>
    <property type="match status" value="1"/>
</dbReference>
<dbReference type="AlphaFoldDB" id="A0AA35UX89"/>
<dbReference type="Pfam" id="PF01261">
    <property type="entry name" value="AP_endonuc_2"/>
    <property type="match status" value="1"/>
</dbReference>
<evidence type="ECO:0000259" key="1">
    <source>
        <dbReference type="Pfam" id="PF01261"/>
    </source>
</evidence>
<accession>A0AA35UX89</accession>
<comment type="caution">
    <text evidence="2">The sequence shown here is derived from an EMBL/GenBank/DDBJ whole genome shotgun (WGS) entry which is preliminary data.</text>
</comment>
<keyword evidence="3" id="KW-1185">Reference proteome</keyword>
<organism evidence="2 3">
    <name type="scientific">Brytella acorum</name>
    <dbReference type="NCBI Taxonomy" id="2959299"/>
    <lineage>
        <taxon>Bacteria</taxon>
        <taxon>Pseudomonadati</taxon>
        <taxon>Pseudomonadota</taxon>
        <taxon>Alphaproteobacteria</taxon>
        <taxon>Acetobacterales</taxon>
        <taxon>Acetobacteraceae</taxon>
        <taxon>Brytella</taxon>
    </lineage>
</organism>
<evidence type="ECO:0000313" key="2">
    <source>
        <dbReference type="EMBL" id="CAI9121323.1"/>
    </source>
</evidence>
<dbReference type="RefSeq" id="WP_289842793.1">
    <property type="nucleotide sequence ID" value="NZ_CATKSH010000013.1"/>
</dbReference>
<dbReference type="InterPro" id="IPR013022">
    <property type="entry name" value="Xyl_isomerase-like_TIM-brl"/>
</dbReference>
<sequence length="334" mass="37459">MKPTRSRAGSTSDSSARREEQAIMAFTLSLNTNPLVNRFAEPDDLMTTVARDLKIRDLQLTHEFINPSWDAATIRRLTRDMRRAMDRTGVRVTSGMTGPYGRLNHFGHPDAAVRAYYVTWFKTYAEIIADLGGTSVGTQFAIFTYRDFDDPARREAQIRTAIECWRDVAEHAASAGLSFMFWEPMSVGREFGETIRSALELQARLDDSGFEIPLKMMADIDHGDVLSANPDDYDPYAWARAVPRHSPIIHIKQSLMDKGGHRPFTAAFNARGLVQPGPLLAALEEGGARDNEICLELSFKEREPSDRDVVPQIAESIAFWAPHIGSGREFLHTD</sequence>
<dbReference type="InterPro" id="IPR050312">
    <property type="entry name" value="IolE/XylAMocC-like"/>
</dbReference>
<proteinExistence type="predicted"/>